<name>A0A182KF87_9DIPT</name>
<evidence type="ECO:0000256" key="8">
    <source>
        <dbReference type="ARBA" id="ARBA00022816"/>
    </source>
</evidence>
<feature type="compositionally biased region" description="Basic and acidic residues" evidence="21">
    <location>
        <begin position="181"/>
        <end position="191"/>
    </location>
</feature>
<keyword evidence="6" id="KW-0677">Repeat</keyword>
<keyword evidence="24" id="KW-1185">Reference proteome</keyword>
<feature type="domain" description="RanBP2-type" evidence="22">
    <location>
        <begin position="935"/>
        <end position="964"/>
    </location>
</feature>
<dbReference type="GO" id="GO:0006606">
    <property type="term" value="P:protein import into nucleus"/>
    <property type="evidence" value="ECO:0007669"/>
    <property type="project" value="TreeGrafter"/>
</dbReference>
<reference evidence="23" key="2">
    <citation type="submission" date="2020-05" db="UniProtKB">
        <authorList>
            <consortium name="EnsemblMetazoa"/>
        </authorList>
    </citation>
    <scope>IDENTIFICATION</scope>
    <source>
        <strain evidence="23">ACHKN1017</strain>
    </source>
</reference>
<dbReference type="InterPro" id="IPR026054">
    <property type="entry name" value="Nucleoporin"/>
</dbReference>
<feature type="compositionally biased region" description="Acidic residues" evidence="21">
    <location>
        <begin position="19"/>
        <end position="29"/>
    </location>
</feature>
<dbReference type="SMART" id="SM00547">
    <property type="entry name" value="ZnF_RBZ"/>
    <property type="match status" value="5"/>
</dbReference>
<feature type="compositionally biased region" description="Acidic residues" evidence="21">
    <location>
        <begin position="595"/>
        <end position="612"/>
    </location>
</feature>
<comment type="cofactor">
    <cofactor evidence="1">
        <name>Zn(2+)</name>
        <dbReference type="ChEBI" id="CHEBI:29105"/>
    </cofactor>
</comment>
<sequence>MSYMGKVSSPRRTEQHSDVDEECEEEDELTLSIRSSPTLDASIEEDDNDRSNSRNHTNTINSSSTSEPDQSFVGKIRSNVTSILSKLVRNAKDKIEVEEEPADEENEEELGTFVYQNSRTYETITKRRRLHDNEPAAALLTRGAIGLRGSRGLLRSSHHSLTNRFDRIGEASSEHATSTTEFKRNAHDEPISNRTPMFGRPALAASFRDQRSTSVFRPSSLFHSIRPNAIETTGEQRLERDEDHEGRNVNEGSGPFDPFKLLDKYDQPPADPSRRMTGFLGNAHYRQRMEKRQRGVVGKMFFSSHNEPAKSLYSSGSESSASSRRPSFSRAAYGGSVSSIVSRIPPEYGGSPFYDGLTRYGGASAARTLATNIIVQRPSLRSNSTLLVRNTASYSSSGFGRRRGASQEPSAPILSSTAQRIMKIVDDYTAAKKNDQGALEQYPSNASIRRELDELIHCPKRAKRIAYPYADVYTPRIPEMLQILREQKTASILNEPVEYVPPPPTVPLMEYTVPLLSEQKAASPIEPRGLTVSIGGGKPATTVTHSSLRSVESTQKLANLHQPEQRREMPQYNLMPSSSLLGEEKKMNGNAETPADNDEQENEVEEEEENENDEKQQENEKDGEEENKDKEDKGEEDEAYKIISSVGDVPRFSFSSPIVLGDTMDREYEPVMMIEYKFAEPVLLSDDFTPKARSFHELMAESASKWVCDVCMIRNEPQQQKCVACESAKPAKKPEKQQQLQFLPTSTQPVRSFHELMAESASKWVCDVCMIRNEPQQQTCVACESAKPAKKQEQQQQPHLQATDSQPVRSFKDLMAESAMKWVCDVCMIRNEQRQQKCVACESAKPAKKPEPQQLQQFTPVLTLPVRPFHELTAESASKWVCDECMVRNEPHHQKCVACESAKPVKRSEQQSQSSSSTAVTGSMSANFAAIVSAQSAQWECTACGVRNDTSNAACVCCATGKSNSTPKNTTHGNDPKGDSTMITEPKTTIVTEYPFSNVQELKDGFKFKSNDVVQFPEIIFCKPLLAQKSTTNSTTNDMVSSLVPSTPSRTGGFQLGSFNGMDRNTFASSAPTPPVTFSFGAPTQSSIPFQSADTVVPESSQPSYSFTTTSTVKNAVQPFVFGSSSIVPSAVSFQPIANKSNPMPQQQEHQ</sequence>
<keyword evidence="9" id="KW-0862">Zinc</keyword>
<evidence type="ECO:0000256" key="18">
    <source>
        <dbReference type="ARBA" id="ARBA00078197"/>
    </source>
</evidence>
<keyword evidence="7 20" id="KW-0863">Zinc-finger</keyword>
<feature type="compositionally biased region" description="Low complexity" evidence="21">
    <location>
        <begin position="54"/>
        <end position="66"/>
    </location>
</feature>
<protein>
    <recommendedName>
        <fullName evidence="17">Nuclear pore complex protein Nup153</fullName>
    </recommendedName>
    <alternativeName>
        <fullName evidence="19">153 kDa nucleoporin</fullName>
    </alternativeName>
    <alternativeName>
        <fullName evidence="18">Nucleoporin Nup153</fullName>
    </alternativeName>
</protein>
<evidence type="ECO:0000256" key="14">
    <source>
        <dbReference type="ARBA" id="ARBA00023136"/>
    </source>
</evidence>
<evidence type="ECO:0000256" key="15">
    <source>
        <dbReference type="ARBA" id="ARBA00023242"/>
    </source>
</evidence>
<feature type="domain" description="RanBP2-type" evidence="22">
    <location>
        <begin position="876"/>
        <end position="905"/>
    </location>
</feature>
<reference evidence="24" key="1">
    <citation type="submission" date="2013-03" db="EMBL/GenBank/DDBJ databases">
        <title>The Genome Sequence of Anopheles christyi ACHKN1017.</title>
        <authorList>
            <consortium name="The Broad Institute Genomics Platform"/>
            <person name="Neafsey D.E."/>
            <person name="Besansky N."/>
            <person name="Walker B."/>
            <person name="Young S.K."/>
            <person name="Zeng Q."/>
            <person name="Gargeya S."/>
            <person name="Fitzgerald M."/>
            <person name="Haas B."/>
            <person name="Abouelleil A."/>
            <person name="Allen A.W."/>
            <person name="Alvarado L."/>
            <person name="Arachchi H.M."/>
            <person name="Berlin A.M."/>
            <person name="Chapman S.B."/>
            <person name="Gainer-Dewar J."/>
            <person name="Goldberg J."/>
            <person name="Griggs A."/>
            <person name="Gujja S."/>
            <person name="Hansen M."/>
            <person name="Howarth C."/>
            <person name="Imamovic A."/>
            <person name="Ireland A."/>
            <person name="Larimer J."/>
            <person name="McCowan C."/>
            <person name="Murphy C."/>
            <person name="Pearson M."/>
            <person name="Poon T.W."/>
            <person name="Priest M."/>
            <person name="Roberts A."/>
            <person name="Saif S."/>
            <person name="Shea T."/>
            <person name="Sisk P."/>
            <person name="Sykes S."/>
            <person name="Wortman J."/>
            <person name="Nusbaum C."/>
            <person name="Birren B."/>
        </authorList>
    </citation>
    <scope>NUCLEOTIDE SEQUENCE [LARGE SCALE GENOMIC DNA]</scope>
    <source>
        <strain evidence="24">ACHKN1017</strain>
    </source>
</reference>
<keyword evidence="8" id="KW-0509">mRNA transport</keyword>
<feature type="region of interest" description="Disordered" evidence="21">
    <location>
        <begin position="1"/>
        <end position="73"/>
    </location>
</feature>
<dbReference type="VEuPathDB" id="VectorBase:ACHR009425"/>
<dbReference type="EnsemblMetazoa" id="ACHR009425-RA">
    <property type="protein sequence ID" value="ACHR009425-PA"/>
    <property type="gene ID" value="ACHR009425"/>
</dbReference>
<evidence type="ECO:0000256" key="1">
    <source>
        <dbReference type="ARBA" id="ARBA00001947"/>
    </source>
</evidence>
<evidence type="ECO:0000256" key="10">
    <source>
        <dbReference type="ARBA" id="ARBA00022927"/>
    </source>
</evidence>
<evidence type="ECO:0000256" key="21">
    <source>
        <dbReference type="SAM" id="MobiDB-lite"/>
    </source>
</evidence>
<feature type="domain" description="RanBP2-type" evidence="22">
    <location>
        <begin position="760"/>
        <end position="789"/>
    </location>
</feature>
<keyword evidence="15" id="KW-0539">Nucleus</keyword>
<keyword evidence="5" id="KW-0479">Metal-binding</keyword>
<evidence type="ECO:0000256" key="19">
    <source>
        <dbReference type="ARBA" id="ARBA00079437"/>
    </source>
</evidence>
<feature type="region of interest" description="Disordered" evidence="21">
    <location>
        <begin position="170"/>
        <end position="197"/>
    </location>
</feature>
<dbReference type="GO" id="GO:0006405">
    <property type="term" value="P:RNA export from nucleus"/>
    <property type="evidence" value="ECO:0007669"/>
    <property type="project" value="TreeGrafter"/>
</dbReference>
<dbReference type="AlphaFoldDB" id="A0A182KF87"/>
<dbReference type="Gene3D" id="4.10.1060.10">
    <property type="entry name" value="Zinc finger, RanBP2-type"/>
    <property type="match status" value="5"/>
</dbReference>
<dbReference type="InterPro" id="IPR001876">
    <property type="entry name" value="Znf_RanBP2"/>
</dbReference>
<dbReference type="GO" id="GO:0051028">
    <property type="term" value="P:mRNA transport"/>
    <property type="evidence" value="ECO:0007669"/>
    <property type="project" value="UniProtKB-KW"/>
</dbReference>
<keyword evidence="13" id="KW-0906">Nuclear pore complex</keyword>
<dbReference type="FunFam" id="4.10.1060.10:FF:000001">
    <property type="entry name" value="Nuclear pore complex protein Nup153"/>
    <property type="match status" value="2"/>
</dbReference>
<evidence type="ECO:0000313" key="24">
    <source>
        <dbReference type="Proteomes" id="UP000075881"/>
    </source>
</evidence>
<evidence type="ECO:0000256" key="13">
    <source>
        <dbReference type="ARBA" id="ARBA00023132"/>
    </source>
</evidence>
<comment type="similarity">
    <text evidence="16">Belongs to the NUP153 family.</text>
</comment>
<feature type="compositionally biased region" description="Low complexity" evidence="21">
    <location>
        <begin position="311"/>
        <end position="331"/>
    </location>
</feature>
<dbReference type="GO" id="GO:0008270">
    <property type="term" value="F:zinc ion binding"/>
    <property type="evidence" value="ECO:0007669"/>
    <property type="project" value="UniProtKB-KW"/>
</dbReference>
<keyword evidence="14" id="KW-0472">Membrane</keyword>
<evidence type="ECO:0000256" key="11">
    <source>
        <dbReference type="ARBA" id="ARBA00023010"/>
    </source>
</evidence>
<dbReference type="GO" id="GO:0005643">
    <property type="term" value="C:nuclear pore"/>
    <property type="evidence" value="ECO:0007669"/>
    <property type="project" value="UniProtKB-SubCell"/>
</dbReference>
<keyword evidence="12" id="KW-0238">DNA-binding</keyword>
<accession>A0A182KF87</accession>
<feature type="domain" description="RanBP2-type" evidence="22">
    <location>
        <begin position="702"/>
        <end position="731"/>
    </location>
</feature>
<evidence type="ECO:0000256" key="5">
    <source>
        <dbReference type="ARBA" id="ARBA00022723"/>
    </source>
</evidence>
<evidence type="ECO:0000259" key="22">
    <source>
        <dbReference type="PROSITE" id="PS50199"/>
    </source>
</evidence>
<feature type="region of interest" description="Disordered" evidence="21">
    <location>
        <begin position="228"/>
        <end position="262"/>
    </location>
</feature>
<evidence type="ECO:0000256" key="17">
    <source>
        <dbReference type="ARBA" id="ARBA00068609"/>
    </source>
</evidence>
<proteinExistence type="inferred from homology"/>
<dbReference type="InterPro" id="IPR036443">
    <property type="entry name" value="Znf_RanBP2_sf"/>
</dbReference>
<dbReference type="GO" id="GO:0008139">
    <property type="term" value="F:nuclear localization sequence binding"/>
    <property type="evidence" value="ECO:0007669"/>
    <property type="project" value="TreeGrafter"/>
</dbReference>
<dbReference type="PANTHER" id="PTHR23193">
    <property type="entry name" value="NUCLEAR PORE COMPLEX PROTEIN NUP"/>
    <property type="match status" value="1"/>
</dbReference>
<evidence type="ECO:0000313" key="23">
    <source>
        <dbReference type="EnsemblMetazoa" id="ACHR009425-PA"/>
    </source>
</evidence>
<feature type="region of interest" description="Disordered" evidence="21">
    <location>
        <begin position="308"/>
        <end position="331"/>
    </location>
</feature>
<dbReference type="Pfam" id="PF00641">
    <property type="entry name" value="Zn_ribbon_RanBP"/>
    <property type="match status" value="4"/>
</dbReference>
<feature type="region of interest" description="Disordered" evidence="21">
    <location>
        <begin position="964"/>
        <end position="983"/>
    </location>
</feature>
<evidence type="ECO:0000256" key="3">
    <source>
        <dbReference type="ARBA" id="ARBA00004567"/>
    </source>
</evidence>
<feature type="region of interest" description="Disordered" evidence="21">
    <location>
        <begin position="587"/>
        <end position="637"/>
    </location>
</feature>
<dbReference type="GO" id="GO:0003677">
    <property type="term" value="F:DNA binding"/>
    <property type="evidence" value="ECO:0007669"/>
    <property type="project" value="UniProtKB-KW"/>
</dbReference>
<evidence type="ECO:0000256" key="20">
    <source>
        <dbReference type="PROSITE-ProRule" id="PRU00322"/>
    </source>
</evidence>
<evidence type="ECO:0000256" key="12">
    <source>
        <dbReference type="ARBA" id="ARBA00023125"/>
    </source>
</evidence>
<dbReference type="GO" id="GO:0031965">
    <property type="term" value="C:nuclear membrane"/>
    <property type="evidence" value="ECO:0007669"/>
    <property type="project" value="UniProtKB-SubCell"/>
</dbReference>
<dbReference type="GO" id="GO:0017056">
    <property type="term" value="F:structural constituent of nuclear pore"/>
    <property type="evidence" value="ECO:0007669"/>
    <property type="project" value="TreeGrafter"/>
</dbReference>
<dbReference type="STRING" id="43041.A0A182KF87"/>
<evidence type="ECO:0000256" key="2">
    <source>
        <dbReference type="ARBA" id="ARBA00004126"/>
    </source>
</evidence>
<feature type="compositionally biased region" description="Polar residues" evidence="21">
    <location>
        <begin position="541"/>
        <end position="557"/>
    </location>
</feature>
<keyword evidence="4" id="KW-0813">Transport</keyword>
<evidence type="ECO:0000256" key="9">
    <source>
        <dbReference type="ARBA" id="ARBA00022833"/>
    </source>
</evidence>
<feature type="region of interest" description="Disordered" evidence="21">
    <location>
        <begin position="528"/>
        <end position="573"/>
    </location>
</feature>
<organism evidence="23 24">
    <name type="scientific">Anopheles christyi</name>
    <dbReference type="NCBI Taxonomy" id="43041"/>
    <lineage>
        <taxon>Eukaryota</taxon>
        <taxon>Metazoa</taxon>
        <taxon>Ecdysozoa</taxon>
        <taxon>Arthropoda</taxon>
        <taxon>Hexapoda</taxon>
        <taxon>Insecta</taxon>
        <taxon>Pterygota</taxon>
        <taxon>Neoptera</taxon>
        <taxon>Endopterygota</taxon>
        <taxon>Diptera</taxon>
        <taxon>Nematocera</taxon>
        <taxon>Culicoidea</taxon>
        <taxon>Culicidae</taxon>
        <taxon>Anophelinae</taxon>
        <taxon>Anopheles</taxon>
    </lineage>
</organism>
<evidence type="ECO:0000256" key="6">
    <source>
        <dbReference type="ARBA" id="ARBA00022737"/>
    </source>
</evidence>
<dbReference type="Proteomes" id="UP000075881">
    <property type="component" value="Unassembled WGS sequence"/>
</dbReference>
<evidence type="ECO:0000256" key="16">
    <source>
        <dbReference type="ARBA" id="ARBA00060842"/>
    </source>
</evidence>
<evidence type="ECO:0000256" key="4">
    <source>
        <dbReference type="ARBA" id="ARBA00022448"/>
    </source>
</evidence>
<comment type="subcellular location">
    <subcellularLocation>
        <location evidence="2">Nucleus membrane</location>
    </subcellularLocation>
    <subcellularLocation>
        <location evidence="3">Nucleus</location>
        <location evidence="3">Nuclear pore complex</location>
    </subcellularLocation>
</comment>
<feature type="compositionally biased region" description="Polar residues" evidence="21">
    <location>
        <begin position="964"/>
        <end position="973"/>
    </location>
</feature>
<dbReference type="PROSITE" id="PS01358">
    <property type="entry name" value="ZF_RANBP2_1"/>
    <property type="match status" value="5"/>
</dbReference>
<keyword evidence="10" id="KW-0653">Protein transport</keyword>
<feature type="domain" description="RanBP2-type" evidence="22">
    <location>
        <begin position="817"/>
        <end position="847"/>
    </location>
</feature>
<evidence type="ECO:0000256" key="7">
    <source>
        <dbReference type="ARBA" id="ARBA00022771"/>
    </source>
</evidence>
<dbReference type="PROSITE" id="PS50199">
    <property type="entry name" value="ZF_RANBP2_2"/>
    <property type="match status" value="5"/>
</dbReference>
<dbReference type="SUPFAM" id="SSF90209">
    <property type="entry name" value="Ran binding protein zinc finger-like"/>
    <property type="match status" value="4"/>
</dbReference>
<dbReference type="PANTHER" id="PTHR23193:SF23">
    <property type="entry name" value="NUCLEAR PORE COMPLEX PROTEIN NUP153"/>
    <property type="match status" value="1"/>
</dbReference>
<feature type="compositionally biased region" description="Basic and acidic residues" evidence="21">
    <location>
        <begin position="234"/>
        <end position="248"/>
    </location>
</feature>
<keyword evidence="11" id="KW-0811">Translocation</keyword>